<dbReference type="AlphaFoldDB" id="A0A9N9QBD9"/>
<proteinExistence type="predicted"/>
<comment type="caution">
    <text evidence="3">The sequence shown here is derived from an EMBL/GenBank/DDBJ whole genome shotgun (WGS) entry which is preliminary data.</text>
</comment>
<keyword evidence="4" id="KW-1185">Reference proteome</keyword>
<feature type="transmembrane region" description="Helical" evidence="2">
    <location>
        <begin position="183"/>
        <end position="215"/>
    </location>
</feature>
<protein>
    <submittedName>
        <fullName evidence="3">Uncharacterized protein</fullName>
    </submittedName>
</protein>
<evidence type="ECO:0000256" key="2">
    <source>
        <dbReference type="SAM" id="Phobius"/>
    </source>
</evidence>
<keyword evidence="2" id="KW-0472">Membrane</keyword>
<reference evidence="3" key="1">
    <citation type="submission" date="2021-07" db="EMBL/GenBank/DDBJ databases">
        <authorList>
            <person name="Durling M."/>
        </authorList>
    </citation>
    <scope>NUCLEOTIDE SEQUENCE</scope>
</reference>
<dbReference type="EMBL" id="CAJVRM010000474">
    <property type="protein sequence ID" value="CAG8981392.1"/>
    <property type="molecule type" value="Genomic_DNA"/>
</dbReference>
<sequence length="364" mass="41793">MVSFVSSSNSLSEEKIPVDDDNASSSSDSEGSINTPSSTSSSASPNMERINEPSFSDSMPDKTANSPRVREWIRKWFAQRFIHQRYTNCTIEKLHWSGKDIHDESKENLEGDLTTLGFELYARSLALEIIEARGGDLVIGGISGLMEPKEVLQHVKQFIQKKFEETNKENVNEHGYDLDILRYFILFSLLVLVKISVVWKSLYFTVLLTGCFLFLKQVSKSLKKATFAIEDKRRIEAYGTSNQQFSHFAPSAIKMEQDQDIAIEKYSTENEENKREKVSDFFGNDLDWKKKFLGIWKIWFLLEIFCYFLDWQFTRTLSVFGATCLFCMSNEGIYLMVSHLEARKEMLLENEGKGVGTQIDPKSE</sequence>
<evidence type="ECO:0000313" key="3">
    <source>
        <dbReference type="EMBL" id="CAG8981392.1"/>
    </source>
</evidence>
<feature type="compositionally biased region" description="Low complexity" evidence="1">
    <location>
        <begin position="1"/>
        <end position="11"/>
    </location>
</feature>
<dbReference type="Proteomes" id="UP000701801">
    <property type="component" value="Unassembled WGS sequence"/>
</dbReference>
<evidence type="ECO:0000313" key="4">
    <source>
        <dbReference type="Proteomes" id="UP000701801"/>
    </source>
</evidence>
<feature type="transmembrane region" description="Helical" evidence="2">
    <location>
        <begin position="317"/>
        <end position="337"/>
    </location>
</feature>
<accession>A0A9N9QBD9</accession>
<gene>
    <name evidence="3" type="ORF">HYALB_00009604</name>
</gene>
<feature type="region of interest" description="Disordered" evidence="1">
    <location>
        <begin position="1"/>
        <end position="64"/>
    </location>
</feature>
<dbReference type="OrthoDB" id="10317844at2759"/>
<keyword evidence="2" id="KW-0812">Transmembrane</keyword>
<keyword evidence="2" id="KW-1133">Transmembrane helix</keyword>
<organism evidence="3 4">
    <name type="scientific">Hymenoscyphus albidus</name>
    <dbReference type="NCBI Taxonomy" id="595503"/>
    <lineage>
        <taxon>Eukaryota</taxon>
        <taxon>Fungi</taxon>
        <taxon>Dikarya</taxon>
        <taxon>Ascomycota</taxon>
        <taxon>Pezizomycotina</taxon>
        <taxon>Leotiomycetes</taxon>
        <taxon>Helotiales</taxon>
        <taxon>Helotiaceae</taxon>
        <taxon>Hymenoscyphus</taxon>
    </lineage>
</organism>
<feature type="compositionally biased region" description="Low complexity" evidence="1">
    <location>
        <begin position="23"/>
        <end position="46"/>
    </location>
</feature>
<evidence type="ECO:0000256" key="1">
    <source>
        <dbReference type="SAM" id="MobiDB-lite"/>
    </source>
</evidence>
<feature type="transmembrane region" description="Helical" evidence="2">
    <location>
        <begin position="292"/>
        <end position="311"/>
    </location>
</feature>
<name>A0A9N9QBD9_9HELO</name>